<keyword evidence="4" id="KW-0479">Metal-binding</keyword>
<dbReference type="InterPro" id="IPR018497">
    <property type="entry name" value="Peptidase_M13_C"/>
</dbReference>
<dbReference type="Pfam" id="PF01431">
    <property type="entry name" value="Peptidase_M13"/>
    <property type="match status" value="1"/>
</dbReference>
<protein>
    <submittedName>
        <fullName evidence="10">Endothelin-converting enzyme 1 like protein</fullName>
    </submittedName>
</protein>
<dbReference type="CDD" id="cd08662">
    <property type="entry name" value="M13"/>
    <property type="match status" value="1"/>
</dbReference>
<evidence type="ECO:0000256" key="1">
    <source>
        <dbReference type="ARBA" id="ARBA00001947"/>
    </source>
</evidence>
<dbReference type="Gene3D" id="3.40.390.10">
    <property type="entry name" value="Collagenase (Catalytic Domain)"/>
    <property type="match status" value="1"/>
</dbReference>
<evidence type="ECO:0000256" key="6">
    <source>
        <dbReference type="ARBA" id="ARBA00022833"/>
    </source>
</evidence>
<dbReference type="InterPro" id="IPR008753">
    <property type="entry name" value="Peptidase_M13_N"/>
</dbReference>
<keyword evidence="11" id="KW-1185">Reference proteome</keyword>
<evidence type="ECO:0000256" key="2">
    <source>
        <dbReference type="ARBA" id="ARBA00007357"/>
    </source>
</evidence>
<accession>A0A8T0G0R7</accession>
<keyword evidence="7" id="KW-0482">Metalloprotease</keyword>
<comment type="cofactor">
    <cofactor evidence="1">
        <name>Zn(2+)</name>
        <dbReference type="ChEBI" id="CHEBI:29105"/>
    </cofactor>
</comment>
<evidence type="ECO:0000313" key="11">
    <source>
        <dbReference type="Proteomes" id="UP000807504"/>
    </source>
</evidence>
<dbReference type="PROSITE" id="PS51885">
    <property type="entry name" value="NEPRILYSIN"/>
    <property type="match status" value="1"/>
</dbReference>
<dbReference type="EMBL" id="JABXBU010000001">
    <property type="protein sequence ID" value="KAF8796937.1"/>
    <property type="molecule type" value="Genomic_DNA"/>
</dbReference>
<sequence>MDASNDPCEDFYSFACGNWMKKFSKDDNYSVIDGMGNTLLLTIKDLLENSKDSVGSSEKLKTMYDSCMEERSSEWNAISSVINFLDQSGIHKWPNPPENSEMEASSLTSILSNLAAHNEFAFLNFKPSHYEPKDAPSYDDLLKLTAYPSYPLMHDESESEIFENMILHILKLFGVNAEDANRTWIEFKTIDTSVLRLHRETSETITYDEEGSEPLGYANCSSNATDSKDQLCSLLDKFIEFINADNRYSRRIVYIERLHYIQNVFPVIANFTHKSLTNYLALRLVVSHLSDLSSPFRALRSNHRDMDSSNNDQEIPIPNKKWQICSSWISRYMSYPLGQQYVRKVLPESHMEDISYIVHTFINDAAFYVLKQRWMKKSLRRKLKLSIDDIRNSLEHYVYTLRNGTKLGAYMNDFHPKHESFLKNVMDYRRLTFRFYLLNYSDLEGEDFPAEPFIVNAYHSPGVLDFRFGIFLPPVYQYGRPKLLNFATMGTTIGHELGHEIEAFMDDPENFDNETLHIYNEKKKCLQDQYFNFEVEKIGKKVKGNQTIHENLADLMGIEITQQIITRFLLRNNESRFTLPALDFSTEQILYIALAQMWCSVRSKQKEQLHYDQDIHAPSNIRIAGMLRNLREFSEAFNCPSGSFMNPVEKCSFRHRS</sequence>
<dbReference type="GO" id="GO:0005886">
    <property type="term" value="C:plasma membrane"/>
    <property type="evidence" value="ECO:0007669"/>
    <property type="project" value="TreeGrafter"/>
</dbReference>
<evidence type="ECO:0000256" key="4">
    <source>
        <dbReference type="ARBA" id="ARBA00022723"/>
    </source>
</evidence>
<dbReference type="PANTHER" id="PTHR11733:SF240">
    <property type="entry name" value="GH14155P-RELATED"/>
    <property type="match status" value="1"/>
</dbReference>
<evidence type="ECO:0000259" key="8">
    <source>
        <dbReference type="Pfam" id="PF01431"/>
    </source>
</evidence>
<dbReference type="GO" id="GO:0004222">
    <property type="term" value="F:metalloendopeptidase activity"/>
    <property type="evidence" value="ECO:0007669"/>
    <property type="project" value="InterPro"/>
</dbReference>
<keyword evidence="3" id="KW-0645">Protease</keyword>
<dbReference type="Proteomes" id="UP000807504">
    <property type="component" value="Unassembled WGS sequence"/>
</dbReference>
<dbReference type="InterPro" id="IPR042089">
    <property type="entry name" value="Peptidase_M13_dom_2"/>
</dbReference>
<feature type="domain" description="Peptidase M13 N-terminal" evidence="9">
    <location>
        <begin position="7"/>
        <end position="388"/>
    </location>
</feature>
<dbReference type="PRINTS" id="PR00786">
    <property type="entry name" value="NEPRILYSIN"/>
</dbReference>
<evidence type="ECO:0000313" key="10">
    <source>
        <dbReference type="EMBL" id="KAF8796937.1"/>
    </source>
</evidence>
<organism evidence="10 11">
    <name type="scientific">Argiope bruennichi</name>
    <name type="common">Wasp spider</name>
    <name type="synonym">Aranea bruennichi</name>
    <dbReference type="NCBI Taxonomy" id="94029"/>
    <lineage>
        <taxon>Eukaryota</taxon>
        <taxon>Metazoa</taxon>
        <taxon>Ecdysozoa</taxon>
        <taxon>Arthropoda</taxon>
        <taxon>Chelicerata</taxon>
        <taxon>Arachnida</taxon>
        <taxon>Araneae</taxon>
        <taxon>Araneomorphae</taxon>
        <taxon>Entelegynae</taxon>
        <taxon>Araneoidea</taxon>
        <taxon>Araneidae</taxon>
        <taxon>Argiope</taxon>
    </lineage>
</organism>
<evidence type="ECO:0000256" key="3">
    <source>
        <dbReference type="ARBA" id="ARBA00022670"/>
    </source>
</evidence>
<reference evidence="10" key="2">
    <citation type="submission" date="2020-06" db="EMBL/GenBank/DDBJ databases">
        <authorList>
            <person name="Sheffer M."/>
        </authorList>
    </citation>
    <scope>NUCLEOTIDE SEQUENCE</scope>
</reference>
<gene>
    <name evidence="10" type="ORF">HNY73_001265</name>
</gene>
<comment type="similarity">
    <text evidence="2">Belongs to the peptidase M13 family.</text>
</comment>
<reference evidence="10" key="1">
    <citation type="journal article" date="2020" name="bioRxiv">
        <title>Chromosome-level reference genome of the European wasp spider Argiope bruennichi: a resource for studies on range expansion and evolutionary adaptation.</title>
        <authorList>
            <person name="Sheffer M.M."/>
            <person name="Hoppe A."/>
            <person name="Krehenwinkel H."/>
            <person name="Uhl G."/>
            <person name="Kuss A.W."/>
            <person name="Jensen L."/>
            <person name="Jensen C."/>
            <person name="Gillespie R.G."/>
            <person name="Hoff K.J."/>
            <person name="Prost S."/>
        </authorList>
    </citation>
    <scope>NUCLEOTIDE SEQUENCE</scope>
</reference>
<keyword evidence="5" id="KW-0378">Hydrolase</keyword>
<comment type="caution">
    <text evidence="10">The sequence shown here is derived from an EMBL/GenBank/DDBJ whole genome shotgun (WGS) entry which is preliminary data.</text>
</comment>
<feature type="domain" description="Peptidase M13 C-terminal" evidence="8">
    <location>
        <begin position="456"/>
        <end position="652"/>
    </location>
</feature>
<dbReference type="InterPro" id="IPR024079">
    <property type="entry name" value="MetalloPept_cat_dom_sf"/>
</dbReference>
<evidence type="ECO:0000256" key="7">
    <source>
        <dbReference type="ARBA" id="ARBA00023049"/>
    </source>
</evidence>
<dbReference type="Pfam" id="PF05649">
    <property type="entry name" value="Peptidase_M13_N"/>
    <property type="match status" value="1"/>
</dbReference>
<dbReference type="GO" id="GO:0016485">
    <property type="term" value="P:protein processing"/>
    <property type="evidence" value="ECO:0007669"/>
    <property type="project" value="TreeGrafter"/>
</dbReference>
<keyword evidence="6" id="KW-0862">Zinc</keyword>
<evidence type="ECO:0000259" key="9">
    <source>
        <dbReference type="Pfam" id="PF05649"/>
    </source>
</evidence>
<dbReference type="PANTHER" id="PTHR11733">
    <property type="entry name" value="ZINC METALLOPROTEASE FAMILY M13 NEPRILYSIN-RELATED"/>
    <property type="match status" value="1"/>
</dbReference>
<name>A0A8T0G0R7_ARGBR</name>
<dbReference type="InterPro" id="IPR000718">
    <property type="entry name" value="Peptidase_M13"/>
</dbReference>
<proteinExistence type="inferred from homology"/>
<dbReference type="SUPFAM" id="SSF55486">
    <property type="entry name" value="Metalloproteases ('zincins'), catalytic domain"/>
    <property type="match status" value="1"/>
</dbReference>
<dbReference type="AlphaFoldDB" id="A0A8T0G0R7"/>
<dbReference type="Gene3D" id="1.10.1380.10">
    <property type="entry name" value="Neutral endopeptidase , domain2"/>
    <property type="match status" value="1"/>
</dbReference>
<dbReference type="GO" id="GO:0046872">
    <property type="term" value="F:metal ion binding"/>
    <property type="evidence" value="ECO:0007669"/>
    <property type="project" value="UniProtKB-KW"/>
</dbReference>
<evidence type="ECO:0000256" key="5">
    <source>
        <dbReference type="ARBA" id="ARBA00022801"/>
    </source>
</evidence>